<evidence type="ECO:0000256" key="1">
    <source>
        <dbReference type="SAM" id="SignalP"/>
    </source>
</evidence>
<accession>A0A6A4VZT5</accession>
<name>A0A6A4VZT5_AMPAM</name>
<proteinExistence type="predicted"/>
<dbReference type="AlphaFoldDB" id="A0A6A4VZT5"/>
<feature type="chain" id="PRO_5025418696" evidence="1">
    <location>
        <begin position="21"/>
        <end position="264"/>
    </location>
</feature>
<organism evidence="2 3">
    <name type="scientific">Amphibalanus amphitrite</name>
    <name type="common">Striped barnacle</name>
    <name type="synonym">Balanus amphitrite</name>
    <dbReference type="NCBI Taxonomy" id="1232801"/>
    <lineage>
        <taxon>Eukaryota</taxon>
        <taxon>Metazoa</taxon>
        <taxon>Ecdysozoa</taxon>
        <taxon>Arthropoda</taxon>
        <taxon>Crustacea</taxon>
        <taxon>Multicrustacea</taxon>
        <taxon>Cirripedia</taxon>
        <taxon>Thoracica</taxon>
        <taxon>Thoracicalcarea</taxon>
        <taxon>Balanomorpha</taxon>
        <taxon>Balanoidea</taxon>
        <taxon>Balanidae</taxon>
        <taxon>Amphibalaninae</taxon>
        <taxon>Amphibalanus</taxon>
    </lineage>
</organism>
<keyword evidence="3" id="KW-1185">Reference proteome</keyword>
<sequence length="264" mass="27513">MRVRAALLALACAAWGGAASQQEDVSQSTHSDSREKRQALLNPGAGSGCADWSLLNYLLYYYLIQAQTTDAAQIQHQQTDQMAAALLKLRRARGTDPLPTLLSQPAGQAAIITLLQKVTQGDTGQLLLLLADIRDQGRAAALGAAQGLRQGPGGVGPGLGLAPGSLGQQRPVFGSGPQQPVPAVRSSVLAPSTSLHVTTSTLVTTILLKKTKTVPAVRGDTPTTVQHVHTVTHVLTATGLQTDTIVITPTLVISAGTTRLYLAQ</sequence>
<dbReference type="EMBL" id="VIIS01001433">
    <property type="protein sequence ID" value="KAF0298439.1"/>
    <property type="molecule type" value="Genomic_DNA"/>
</dbReference>
<gene>
    <name evidence="2" type="ORF">FJT64_004196</name>
</gene>
<evidence type="ECO:0000313" key="2">
    <source>
        <dbReference type="EMBL" id="KAF0298439.1"/>
    </source>
</evidence>
<comment type="caution">
    <text evidence="2">The sequence shown here is derived from an EMBL/GenBank/DDBJ whole genome shotgun (WGS) entry which is preliminary data.</text>
</comment>
<keyword evidence="1" id="KW-0732">Signal</keyword>
<dbReference type="Proteomes" id="UP000440578">
    <property type="component" value="Unassembled WGS sequence"/>
</dbReference>
<reference evidence="2 3" key="1">
    <citation type="submission" date="2019-07" db="EMBL/GenBank/DDBJ databases">
        <title>Draft genome assembly of a fouling barnacle, Amphibalanus amphitrite (Darwin, 1854): The first reference genome for Thecostraca.</title>
        <authorList>
            <person name="Kim W."/>
        </authorList>
    </citation>
    <scope>NUCLEOTIDE SEQUENCE [LARGE SCALE GENOMIC DNA]</scope>
    <source>
        <strain evidence="2">SNU_AA5</strain>
        <tissue evidence="2">Soma without cirri and trophi</tissue>
    </source>
</reference>
<feature type="signal peptide" evidence="1">
    <location>
        <begin position="1"/>
        <end position="20"/>
    </location>
</feature>
<evidence type="ECO:0000313" key="3">
    <source>
        <dbReference type="Proteomes" id="UP000440578"/>
    </source>
</evidence>
<protein>
    <submittedName>
        <fullName evidence="2">Uncharacterized protein</fullName>
    </submittedName>
</protein>